<reference evidence="1" key="2">
    <citation type="journal article" date="2015" name="Data Brief">
        <title>Shoot transcriptome of the giant reed, Arundo donax.</title>
        <authorList>
            <person name="Barrero R.A."/>
            <person name="Guerrero F.D."/>
            <person name="Moolhuijzen P."/>
            <person name="Goolsby J.A."/>
            <person name="Tidwell J."/>
            <person name="Bellgard S.E."/>
            <person name="Bellgard M.I."/>
        </authorList>
    </citation>
    <scope>NUCLEOTIDE SEQUENCE</scope>
    <source>
        <tissue evidence="1">Shoot tissue taken approximately 20 cm above the soil surface</tissue>
    </source>
</reference>
<protein>
    <submittedName>
        <fullName evidence="1">Uncharacterized protein</fullName>
    </submittedName>
</protein>
<name>A0A0A9FNK0_ARUDO</name>
<reference evidence="1" key="1">
    <citation type="submission" date="2014-09" db="EMBL/GenBank/DDBJ databases">
        <authorList>
            <person name="Magalhaes I.L.F."/>
            <person name="Oliveira U."/>
            <person name="Santos F.R."/>
            <person name="Vidigal T.H.D.A."/>
            <person name="Brescovit A.D."/>
            <person name="Santos A.J."/>
        </authorList>
    </citation>
    <scope>NUCLEOTIDE SEQUENCE</scope>
    <source>
        <tissue evidence="1">Shoot tissue taken approximately 20 cm above the soil surface</tissue>
    </source>
</reference>
<proteinExistence type="predicted"/>
<accession>A0A0A9FNK0</accession>
<dbReference type="AlphaFoldDB" id="A0A0A9FNK0"/>
<sequence>MTCVAPVFLGMKSWRSLPSHQSFSLSRLSITSK</sequence>
<organism evidence="1">
    <name type="scientific">Arundo donax</name>
    <name type="common">Giant reed</name>
    <name type="synonym">Donax arundinaceus</name>
    <dbReference type="NCBI Taxonomy" id="35708"/>
    <lineage>
        <taxon>Eukaryota</taxon>
        <taxon>Viridiplantae</taxon>
        <taxon>Streptophyta</taxon>
        <taxon>Embryophyta</taxon>
        <taxon>Tracheophyta</taxon>
        <taxon>Spermatophyta</taxon>
        <taxon>Magnoliopsida</taxon>
        <taxon>Liliopsida</taxon>
        <taxon>Poales</taxon>
        <taxon>Poaceae</taxon>
        <taxon>PACMAD clade</taxon>
        <taxon>Arundinoideae</taxon>
        <taxon>Arundineae</taxon>
        <taxon>Arundo</taxon>
    </lineage>
</organism>
<evidence type="ECO:0000313" key="1">
    <source>
        <dbReference type="EMBL" id="JAE12864.1"/>
    </source>
</evidence>
<dbReference type="EMBL" id="GBRH01185032">
    <property type="protein sequence ID" value="JAE12864.1"/>
    <property type="molecule type" value="Transcribed_RNA"/>
</dbReference>